<sequence>MSPDEAQAVASLIAAQGEAGPGPALDALTRLTAPFDMSCAFAYGPGGTARLIHDGYSASVSRTALSRYLKGGFLLDPFYVACTTGVAEGLWRMRDIAPDGFFASDFASSHEVHPCISREAGTLVEEIGFVVPLARGEGAVYSLMRHRNGLAFSAEEFQALAGLGAIVAACLRRLPCQNGGQDVSPPATVDNERAFERAFGDRLTPTQLAVTRLVLRGHSNLSIATQMGITEGTAKLHRHNIYRRLNISSQSELFQLFIQRI</sequence>
<feature type="domain" description="HTH luxR-type" evidence="4">
    <location>
        <begin position="196"/>
        <end position="261"/>
    </location>
</feature>
<dbReference type="InterPro" id="IPR036388">
    <property type="entry name" value="WH-like_DNA-bd_sf"/>
</dbReference>
<dbReference type="SUPFAM" id="SSF46894">
    <property type="entry name" value="C-terminal effector domain of the bipartite response regulators"/>
    <property type="match status" value="1"/>
</dbReference>
<dbReference type="RefSeq" id="WP_124084677.1">
    <property type="nucleotide sequence ID" value="NZ_UXAW01000031.1"/>
</dbReference>
<evidence type="ECO:0000313" key="6">
    <source>
        <dbReference type="Proteomes" id="UP000277498"/>
    </source>
</evidence>
<dbReference type="OrthoDB" id="343383at2"/>
<dbReference type="Gene3D" id="1.10.10.10">
    <property type="entry name" value="Winged helix-like DNA-binding domain superfamily/Winged helix DNA-binding domain"/>
    <property type="match status" value="1"/>
</dbReference>
<evidence type="ECO:0000256" key="2">
    <source>
        <dbReference type="ARBA" id="ARBA00023125"/>
    </source>
</evidence>
<organism evidence="5 6">
    <name type="scientific">Pseudogemmobacter humi</name>
    <dbReference type="NCBI Taxonomy" id="2483812"/>
    <lineage>
        <taxon>Bacteria</taxon>
        <taxon>Pseudomonadati</taxon>
        <taxon>Pseudomonadota</taxon>
        <taxon>Alphaproteobacteria</taxon>
        <taxon>Rhodobacterales</taxon>
        <taxon>Paracoccaceae</taxon>
        <taxon>Pseudogemmobacter</taxon>
    </lineage>
</organism>
<keyword evidence="2" id="KW-0238">DNA-binding</keyword>
<dbReference type="PANTHER" id="PTHR44688">
    <property type="entry name" value="DNA-BINDING TRANSCRIPTIONAL ACTIVATOR DEVR_DOSR"/>
    <property type="match status" value="1"/>
</dbReference>
<dbReference type="PRINTS" id="PR00038">
    <property type="entry name" value="HTHLUXR"/>
</dbReference>
<dbReference type="Pfam" id="PF00196">
    <property type="entry name" value="GerE"/>
    <property type="match status" value="1"/>
</dbReference>
<dbReference type="PROSITE" id="PS50043">
    <property type="entry name" value="HTH_LUXR_2"/>
    <property type="match status" value="1"/>
</dbReference>
<dbReference type="PANTHER" id="PTHR44688:SF16">
    <property type="entry name" value="DNA-BINDING TRANSCRIPTIONAL ACTIVATOR DEVR_DOSR"/>
    <property type="match status" value="1"/>
</dbReference>
<evidence type="ECO:0000256" key="3">
    <source>
        <dbReference type="ARBA" id="ARBA00023163"/>
    </source>
</evidence>
<proteinExistence type="predicted"/>
<keyword evidence="3" id="KW-0804">Transcription</keyword>
<protein>
    <submittedName>
        <fullName evidence="5">Response regulator protein TodT</fullName>
    </submittedName>
</protein>
<name>A0A3P5WY10_9RHOB</name>
<dbReference type="InterPro" id="IPR000792">
    <property type="entry name" value="Tscrpt_reg_LuxR_C"/>
</dbReference>
<gene>
    <name evidence="5" type="primary">todT</name>
    <name evidence="5" type="ORF">XINFAN_00231</name>
</gene>
<accession>A0A3P5WY10</accession>
<dbReference type="EMBL" id="UXAW01000031">
    <property type="protein sequence ID" value="VDC19821.1"/>
    <property type="molecule type" value="Genomic_DNA"/>
</dbReference>
<dbReference type="AlphaFoldDB" id="A0A3P5WY10"/>
<keyword evidence="6" id="KW-1185">Reference proteome</keyword>
<keyword evidence="1" id="KW-0805">Transcription regulation</keyword>
<reference evidence="5 6" key="1">
    <citation type="submission" date="2018-11" db="EMBL/GenBank/DDBJ databases">
        <authorList>
            <person name="Criscuolo A."/>
        </authorList>
    </citation>
    <scope>NUCLEOTIDE SEQUENCE [LARGE SCALE GENOMIC DNA]</scope>
    <source>
        <strain evidence="5">ACIP111625</strain>
    </source>
</reference>
<evidence type="ECO:0000256" key="1">
    <source>
        <dbReference type="ARBA" id="ARBA00023015"/>
    </source>
</evidence>
<dbReference type="GO" id="GO:0003677">
    <property type="term" value="F:DNA binding"/>
    <property type="evidence" value="ECO:0007669"/>
    <property type="project" value="UniProtKB-KW"/>
</dbReference>
<dbReference type="GO" id="GO:0006355">
    <property type="term" value="P:regulation of DNA-templated transcription"/>
    <property type="evidence" value="ECO:0007669"/>
    <property type="project" value="InterPro"/>
</dbReference>
<dbReference type="Proteomes" id="UP000277498">
    <property type="component" value="Unassembled WGS sequence"/>
</dbReference>
<dbReference type="SMART" id="SM00421">
    <property type="entry name" value="HTH_LUXR"/>
    <property type="match status" value="1"/>
</dbReference>
<evidence type="ECO:0000313" key="5">
    <source>
        <dbReference type="EMBL" id="VDC19821.1"/>
    </source>
</evidence>
<dbReference type="InterPro" id="IPR016032">
    <property type="entry name" value="Sig_transdc_resp-reg_C-effctor"/>
</dbReference>
<evidence type="ECO:0000259" key="4">
    <source>
        <dbReference type="PROSITE" id="PS50043"/>
    </source>
</evidence>
<dbReference type="CDD" id="cd06170">
    <property type="entry name" value="LuxR_C_like"/>
    <property type="match status" value="1"/>
</dbReference>